<evidence type="ECO:0000313" key="1">
    <source>
        <dbReference type="EMBL" id="KDS56805.1"/>
    </source>
</evidence>
<comment type="caution">
    <text evidence="1">The sequence shown here is derived from an EMBL/GenBank/DDBJ whole genome shotgun (WGS) entry which is preliminary data.</text>
</comment>
<accession>A0A069SWY1</accession>
<dbReference type="EMBL" id="JNHM01000002">
    <property type="protein sequence ID" value="KDS56805.1"/>
    <property type="molecule type" value="Genomic_DNA"/>
</dbReference>
<gene>
    <name evidence="1" type="ORF">M099_0039</name>
</gene>
<organism evidence="1 2">
    <name type="scientific">Phocaeicola vulgatus str. 3975 RP4</name>
    <dbReference type="NCBI Taxonomy" id="1339352"/>
    <lineage>
        <taxon>Bacteria</taxon>
        <taxon>Pseudomonadati</taxon>
        <taxon>Bacteroidota</taxon>
        <taxon>Bacteroidia</taxon>
        <taxon>Bacteroidales</taxon>
        <taxon>Bacteroidaceae</taxon>
        <taxon>Phocaeicola</taxon>
    </lineage>
</organism>
<dbReference type="PATRIC" id="fig|1339352.3.peg.37"/>
<protein>
    <submittedName>
        <fullName evidence="1">Uncharacterized protein</fullName>
    </submittedName>
</protein>
<name>A0A069SWY1_PHOVU</name>
<sequence>MLQRDYIMRLLQQFFEALEKLVEERDKKDGPELQLQLQSIYRAYFNHPSTFYYDQDAEYILNEMGQNYGGEELLTRIDMLSELLYQDALLKESEEQKYLLRKSLFLLNYLDTHSDTFSFERRGKIGEIEKKIGD</sequence>
<dbReference type="Proteomes" id="UP000027661">
    <property type="component" value="Unassembled WGS sequence"/>
</dbReference>
<evidence type="ECO:0000313" key="2">
    <source>
        <dbReference type="Proteomes" id="UP000027661"/>
    </source>
</evidence>
<reference evidence="1 2" key="1">
    <citation type="submission" date="2014-04" db="EMBL/GenBank/DDBJ databases">
        <authorList>
            <person name="Sears C."/>
            <person name="Carroll K."/>
            <person name="Sack B.R."/>
            <person name="Qadri F."/>
            <person name="Myers L.L."/>
            <person name="Chung G.-T."/>
            <person name="Escheverria P."/>
            <person name="Fraser C.M."/>
            <person name="Sadzewicz L."/>
            <person name="Shefchek K.A."/>
            <person name="Tallon L."/>
            <person name="Das S.P."/>
            <person name="Daugherty S."/>
            <person name="Mongodin E.F."/>
        </authorList>
    </citation>
    <scope>NUCLEOTIDE SEQUENCE [LARGE SCALE GENOMIC DNA]</scope>
    <source>
        <strain evidence="1 2">3975 RP4</strain>
    </source>
</reference>
<dbReference type="AlphaFoldDB" id="A0A069SWY1"/>
<proteinExistence type="predicted"/>